<accession>A0ABP0DGD2</accession>
<dbReference type="PANTHER" id="PTHR47718">
    <property type="entry name" value="OS01G0519700 PROTEIN"/>
    <property type="match status" value="1"/>
</dbReference>
<organism evidence="3 4">
    <name type="scientific">Sporothrix epigloea</name>
    <dbReference type="NCBI Taxonomy" id="1892477"/>
    <lineage>
        <taxon>Eukaryota</taxon>
        <taxon>Fungi</taxon>
        <taxon>Dikarya</taxon>
        <taxon>Ascomycota</taxon>
        <taxon>Pezizomycotina</taxon>
        <taxon>Sordariomycetes</taxon>
        <taxon>Sordariomycetidae</taxon>
        <taxon>Ophiostomatales</taxon>
        <taxon>Ophiostomataceae</taxon>
        <taxon>Sporothrix</taxon>
    </lineage>
</organism>
<feature type="compositionally biased region" description="Low complexity" evidence="1">
    <location>
        <begin position="692"/>
        <end position="702"/>
    </location>
</feature>
<dbReference type="PANTHER" id="PTHR47718:SF3">
    <property type="entry name" value="PROTEIN FAR1-RELATED SEQUENCE 5-LIKE"/>
    <property type="match status" value="1"/>
</dbReference>
<evidence type="ECO:0000256" key="1">
    <source>
        <dbReference type="SAM" id="MobiDB-lite"/>
    </source>
</evidence>
<dbReference type="InterPro" id="IPR018289">
    <property type="entry name" value="MULE_transposase_dom"/>
</dbReference>
<evidence type="ECO:0000313" key="4">
    <source>
        <dbReference type="Proteomes" id="UP001642502"/>
    </source>
</evidence>
<feature type="region of interest" description="Disordered" evidence="1">
    <location>
        <begin position="1"/>
        <end position="26"/>
    </location>
</feature>
<feature type="compositionally biased region" description="Polar residues" evidence="1">
    <location>
        <begin position="659"/>
        <end position="680"/>
    </location>
</feature>
<keyword evidence="4" id="KW-1185">Reference proteome</keyword>
<dbReference type="EMBL" id="CAWUON010000026">
    <property type="protein sequence ID" value="CAK7267289.1"/>
    <property type="molecule type" value="Genomic_DNA"/>
</dbReference>
<feature type="compositionally biased region" description="Polar residues" evidence="1">
    <location>
        <begin position="384"/>
        <end position="398"/>
    </location>
</feature>
<dbReference type="Pfam" id="PF10551">
    <property type="entry name" value="MULE"/>
    <property type="match status" value="1"/>
</dbReference>
<dbReference type="Proteomes" id="UP001642502">
    <property type="component" value="Unassembled WGS sequence"/>
</dbReference>
<feature type="region of interest" description="Disordered" evidence="1">
    <location>
        <begin position="659"/>
        <end position="737"/>
    </location>
</feature>
<gene>
    <name evidence="3" type="ORF">SEPCBS119000_002466</name>
</gene>
<sequence>MDISPASAHAEAPAEAPAPLSIPPLDHPLRHKQFDSIDALLTEYREYAKLAGYGVHRTQASNLQVVDGQKVPGSYRRYTVACDLDAVRASRGSGIRKSGTKKNNCPFKLFAKCPRSTGKWVIDFESPQCVPKHEGHDVLPANLIGRGLHSKAKAMIDAHANDSTMRNRTLVELLREEYPDMQFGAQHVKNARARARRSHRDCSTHTQLMLKLLDEEEGAGYTVKWKNNDAEAGTMDGIYITHKFGDKMIKSHPYTVMFDTAHKSNKPGFAFFQAVAMTPFGVAVPVACGLINTELHTGLDWLLQQYKTHRAKLTDQPLLLAVTDSDAAMRSAVRCCFPNVQLQICKSHLNKQVALHISKYWKPRQAGRAEGDSRDQAGKRDGQQSRQGSGKTNPAATSKQEHLTVEENRRMRDLNQLIKSLETGGLLPVPCPDNAIEYSKAGIWALWAVILTRSNEAEFFEAWETMMSKFHDQTELLKYFKDCVWPIRREWARCHTRESLNFSHANTLPVENLKSYVVSTNTALDVLIRQYLRTIQLVEEKYEEQLRRNSTFSKRDFVRKSEFSQVKRTVTDRALNLANSQLLRLQCFNGGDQSVCLDSSLTENQGIISAQALFDRHAQEKPVLQVEDFHHFWWFTRIPSDGDKYLGIKDPEVVQSLRPRNNSIFDSDPDTSAQQMPSSWETDEVDDLDFVPSSSASTAPTSGRKRAASSATGAEQKRVASPSVASPDLIDLNGNFD</sequence>
<name>A0ABP0DGD2_9PEZI</name>
<feature type="domain" description="MULE transposase" evidence="2">
    <location>
        <begin position="256"/>
        <end position="351"/>
    </location>
</feature>
<comment type="caution">
    <text evidence="3">The sequence shown here is derived from an EMBL/GenBank/DDBJ whole genome shotgun (WGS) entry which is preliminary data.</text>
</comment>
<protein>
    <recommendedName>
        <fullName evidence="2">MULE transposase domain-containing protein</fullName>
    </recommendedName>
</protein>
<evidence type="ECO:0000313" key="3">
    <source>
        <dbReference type="EMBL" id="CAK7267289.1"/>
    </source>
</evidence>
<reference evidence="3 4" key="1">
    <citation type="submission" date="2024-01" db="EMBL/GenBank/DDBJ databases">
        <authorList>
            <person name="Allen C."/>
            <person name="Tagirdzhanova G."/>
        </authorList>
    </citation>
    <scope>NUCLEOTIDE SEQUENCE [LARGE SCALE GENOMIC DNA]</scope>
    <source>
        <strain evidence="3 4">CBS 119000</strain>
    </source>
</reference>
<feature type="compositionally biased region" description="Low complexity" evidence="1">
    <location>
        <begin position="1"/>
        <end position="19"/>
    </location>
</feature>
<feature type="region of interest" description="Disordered" evidence="1">
    <location>
        <begin position="365"/>
        <end position="406"/>
    </location>
</feature>
<proteinExistence type="predicted"/>
<evidence type="ECO:0000259" key="2">
    <source>
        <dbReference type="Pfam" id="PF10551"/>
    </source>
</evidence>
<feature type="compositionally biased region" description="Basic and acidic residues" evidence="1">
    <location>
        <begin position="367"/>
        <end position="383"/>
    </location>
</feature>